<evidence type="ECO:0000313" key="3">
    <source>
        <dbReference type="Proteomes" id="UP000184148"/>
    </source>
</evidence>
<dbReference type="Proteomes" id="UP000184148">
    <property type="component" value="Unassembled WGS sequence"/>
</dbReference>
<dbReference type="STRING" id="1121429.SAMN02745133_02527"/>
<name>A0A1M5B9X6_9FIRM</name>
<feature type="transmembrane region" description="Helical" evidence="1">
    <location>
        <begin position="104"/>
        <end position="123"/>
    </location>
</feature>
<sequence length="161" mass="17607">MAFAYCQRLMAREVSMPDFILSRDIPFVLVASFLAAGTAWVMNGQILPAMGNRGIICLTPLAEEAAKTLWAVLLGAPILWTHAGFGVAEALVELRRRGARGVMAGWTALAAHSLFGFITVRLYSERGLFPALLLAYLTHAAWNLAVIYYSGRARTRLTGHK</sequence>
<evidence type="ECO:0000313" key="2">
    <source>
        <dbReference type="EMBL" id="SHF39225.1"/>
    </source>
</evidence>
<organism evidence="2 3">
    <name type="scientific">Desulforamulus putei DSM 12395</name>
    <dbReference type="NCBI Taxonomy" id="1121429"/>
    <lineage>
        <taxon>Bacteria</taxon>
        <taxon>Bacillati</taxon>
        <taxon>Bacillota</taxon>
        <taxon>Clostridia</taxon>
        <taxon>Eubacteriales</taxon>
        <taxon>Peptococcaceae</taxon>
        <taxon>Desulforamulus</taxon>
    </lineage>
</organism>
<keyword evidence="1" id="KW-1133">Transmembrane helix</keyword>
<keyword evidence="1" id="KW-0472">Membrane</keyword>
<evidence type="ECO:0000256" key="1">
    <source>
        <dbReference type="SAM" id="Phobius"/>
    </source>
</evidence>
<proteinExistence type="predicted"/>
<evidence type="ECO:0008006" key="4">
    <source>
        <dbReference type="Google" id="ProtNLM"/>
    </source>
</evidence>
<keyword evidence="1" id="KW-0812">Transmembrane</keyword>
<feature type="transmembrane region" description="Helical" evidence="1">
    <location>
        <begin position="21"/>
        <end position="42"/>
    </location>
</feature>
<dbReference type="EMBL" id="FQUY01000021">
    <property type="protein sequence ID" value="SHF39225.1"/>
    <property type="molecule type" value="Genomic_DNA"/>
</dbReference>
<reference evidence="3" key="1">
    <citation type="submission" date="2016-11" db="EMBL/GenBank/DDBJ databases">
        <authorList>
            <person name="Varghese N."/>
            <person name="Submissions S."/>
        </authorList>
    </citation>
    <scope>NUCLEOTIDE SEQUENCE [LARGE SCALE GENOMIC DNA]</scope>
    <source>
        <strain evidence="3">DSM 12395</strain>
    </source>
</reference>
<feature type="transmembrane region" description="Helical" evidence="1">
    <location>
        <begin position="69"/>
        <end position="92"/>
    </location>
</feature>
<dbReference type="AlphaFoldDB" id="A0A1M5B9X6"/>
<protein>
    <recommendedName>
        <fullName evidence="4">CAAX protease self-immunity</fullName>
    </recommendedName>
</protein>
<feature type="transmembrane region" description="Helical" evidence="1">
    <location>
        <begin position="129"/>
        <end position="151"/>
    </location>
</feature>
<accession>A0A1M5B9X6</accession>
<gene>
    <name evidence="2" type="ORF">SAMN02745133_02527</name>
</gene>
<keyword evidence="3" id="KW-1185">Reference proteome</keyword>